<keyword evidence="2" id="KW-0238">DNA-binding</keyword>
<evidence type="ECO:0000313" key="5">
    <source>
        <dbReference type="EMBL" id="MXN19545.1"/>
    </source>
</evidence>
<keyword evidence="6" id="KW-1185">Reference proteome</keyword>
<feature type="domain" description="HTH araC/xylS-type" evidence="4">
    <location>
        <begin position="190"/>
        <end position="288"/>
    </location>
</feature>
<dbReference type="Pfam" id="PF12833">
    <property type="entry name" value="HTH_18"/>
    <property type="match status" value="1"/>
</dbReference>
<evidence type="ECO:0000313" key="6">
    <source>
        <dbReference type="Proteomes" id="UP000477911"/>
    </source>
</evidence>
<dbReference type="SUPFAM" id="SSF46689">
    <property type="entry name" value="Homeodomain-like"/>
    <property type="match status" value="2"/>
</dbReference>
<dbReference type="PANTHER" id="PTHR46796:SF14">
    <property type="entry name" value="TRANSCRIPTIONAL REGULATORY PROTEIN"/>
    <property type="match status" value="1"/>
</dbReference>
<dbReference type="GO" id="GO:0003700">
    <property type="term" value="F:DNA-binding transcription factor activity"/>
    <property type="evidence" value="ECO:0007669"/>
    <property type="project" value="InterPro"/>
</dbReference>
<dbReference type="InterPro" id="IPR018062">
    <property type="entry name" value="HTH_AraC-typ_CS"/>
</dbReference>
<evidence type="ECO:0000256" key="2">
    <source>
        <dbReference type="ARBA" id="ARBA00023125"/>
    </source>
</evidence>
<comment type="caution">
    <text evidence="5">The sequence shown here is derived from an EMBL/GenBank/DDBJ whole genome shotgun (WGS) entry which is preliminary data.</text>
</comment>
<proteinExistence type="predicted"/>
<reference evidence="5 6" key="1">
    <citation type="submission" date="2019-12" db="EMBL/GenBank/DDBJ databases">
        <authorList>
            <person name="Li M."/>
        </authorList>
    </citation>
    <scope>NUCLEOTIDE SEQUENCE [LARGE SCALE GENOMIC DNA]</scope>
    <source>
        <strain evidence="5 6">GBMRC 2024</strain>
    </source>
</reference>
<dbReference type="PANTHER" id="PTHR46796">
    <property type="entry name" value="HTH-TYPE TRANSCRIPTIONAL ACTIVATOR RHAS-RELATED"/>
    <property type="match status" value="1"/>
</dbReference>
<dbReference type="InterPro" id="IPR020449">
    <property type="entry name" value="Tscrpt_reg_AraC-type_HTH"/>
</dbReference>
<dbReference type="Gene3D" id="1.10.10.60">
    <property type="entry name" value="Homeodomain-like"/>
    <property type="match status" value="2"/>
</dbReference>
<organism evidence="5 6">
    <name type="scientific">Pseudooceanicola albus</name>
    <dbReference type="NCBI Taxonomy" id="2692189"/>
    <lineage>
        <taxon>Bacteria</taxon>
        <taxon>Pseudomonadati</taxon>
        <taxon>Pseudomonadota</taxon>
        <taxon>Alphaproteobacteria</taxon>
        <taxon>Rhodobacterales</taxon>
        <taxon>Paracoccaceae</taxon>
        <taxon>Pseudooceanicola</taxon>
    </lineage>
</organism>
<dbReference type="PRINTS" id="PR00032">
    <property type="entry name" value="HTHARAC"/>
</dbReference>
<keyword evidence="3" id="KW-0804">Transcription</keyword>
<dbReference type="AlphaFoldDB" id="A0A6L7G5Z4"/>
<protein>
    <submittedName>
        <fullName evidence="5">Helix-turn-helix domain-containing protein</fullName>
    </submittedName>
</protein>
<sequence length="291" mass="33053">MAATELSEIQTELRKSRDNLGCSLKSLRHNHSARAGDLTLLRKTASGPVRSEIATPAQDRGMILGMSLLPGHRRRIREGSRRYDRVFDQDAIYIREFDVDYAATAEGAFDFLLIELPLHSPLRLRPTNEALDPRLGQMARGLLDWLARPALLDPLASDEIGARLMLHLERNHAITRRLRRRSRLSPAQLARAKEMLMSVEFEGLRLDDVALALDLPRNAFFRGFRETTGLSPYQWLLAERLEQGRLLLRLTQLPLVDIALACGFADQSHFTRMFTRAQGLSPGRWRRAVQA</sequence>
<dbReference type="PROSITE" id="PS01124">
    <property type="entry name" value="HTH_ARAC_FAMILY_2"/>
    <property type="match status" value="1"/>
</dbReference>
<dbReference type="InterPro" id="IPR050204">
    <property type="entry name" value="AraC_XylS_family_regulators"/>
</dbReference>
<dbReference type="GO" id="GO:0043565">
    <property type="term" value="F:sequence-specific DNA binding"/>
    <property type="evidence" value="ECO:0007669"/>
    <property type="project" value="InterPro"/>
</dbReference>
<dbReference type="PROSITE" id="PS00041">
    <property type="entry name" value="HTH_ARAC_FAMILY_1"/>
    <property type="match status" value="1"/>
</dbReference>
<dbReference type="EMBL" id="WUMU01000019">
    <property type="protein sequence ID" value="MXN19545.1"/>
    <property type="molecule type" value="Genomic_DNA"/>
</dbReference>
<keyword evidence="1" id="KW-0805">Transcription regulation</keyword>
<accession>A0A6L7G5Z4</accession>
<dbReference type="SMART" id="SM00342">
    <property type="entry name" value="HTH_ARAC"/>
    <property type="match status" value="1"/>
</dbReference>
<evidence type="ECO:0000259" key="4">
    <source>
        <dbReference type="PROSITE" id="PS01124"/>
    </source>
</evidence>
<dbReference type="Proteomes" id="UP000477911">
    <property type="component" value="Unassembled WGS sequence"/>
</dbReference>
<dbReference type="RefSeq" id="WP_160895672.1">
    <property type="nucleotide sequence ID" value="NZ_WUMU01000019.1"/>
</dbReference>
<gene>
    <name evidence="5" type="ORF">GR170_17065</name>
</gene>
<dbReference type="InterPro" id="IPR009057">
    <property type="entry name" value="Homeodomain-like_sf"/>
</dbReference>
<dbReference type="InterPro" id="IPR018060">
    <property type="entry name" value="HTH_AraC"/>
</dbReference>
<evidence type="ECO:0000256" key="1">
    <source>
        <dbReference type="ARBA" id="ARBA00023015"/>
    </source>
</evidence>
<name>A0A6L7G5Z4_9RHOB</name>
<evidence type="ECO:0000256" key="3">
    <source>
        <dbReference type="ARBA" id="ARBA00023163"/>
    </source>
</evidence>